<evidence type="ECO:0008006" key="3">
    <source>
        <dbReference type="Google" id="ProtNLM"/>
    </source>
</evidence>
<reference evidence="1" key="1">
    <citation type="submission" date="2019-04" db="EMBL/GenBank/DDBJ databases">
        <title>Whole genome sequencing of oral phylogroup 2 treponemes.</title>
        <authorList>
            <person name="Chan Y."/>
            <person name="Zeng H.H."/>
            <person name="Yu X.L."/>
            <person name="Leung W.K."/>
            <person name="Watt R.M."/>
        </authorList>
    </citation>
    <scope>NUCLEOTIDE SEQUENCE</scope>
    <source>
        <strain evidence="1">OMZ 847</strain>
    </source>
</reference>
<dbReference type="Proteomes" id="UP001059401">
    <property type="component" value="Chromosome"/>
</dbReference>
<organism evidence="1 2">
    <name type="scientific">Treponema putidum</name>
    <dbReference type="NCBI Taxonomy" id="221027"/>
    <lineage>
        <taxon>Bacteria</taxon>
        <taxon>Pseudomonadati</taxon>
        <taxon>Spirochaetota</taxon>
        <taxon>Spirochaetia</taxon>
        <taxon>Spirochaetales</taxon>
        <taxon>Treponemataceae</taxon>
        <taxon>Treponema</taxon>
    </lineage>
</organism>
<proteinExistence type="predicted"/>
<accession>A0ABY5HZP8</accession>
<dbReference type="RefSeq" id="WP_044978062.1">
    <property type="nucleotide sequence ID" value="NZ_CP009228.1"/>
</dbReference>
<dbReference type="EMBL" id="CP038802">
    <property type="protein sequence ID" value="UTY29597.1"/>
    <property type="molecule type" value="Genomic_DNA"/>
</dbReference>
<evidence type="ECO:0000313" key="1">
    <source>
        <dbReference type="EMBL" id="UTY29597.1"/>
    </source>
</evidence>
<sequence>MKKIKTVLFMTVLVFTFTGCELLDSLARESEIIKQIKDEDLRGYTVTWLIFADDSDALKSAAYKKAAGYYKKLSESTGLKDKLQIIVVSDGIEKAIREKVKEAGFDADCFPLKWNGNVKNKYNPNDKKNYSVFFDKKGRALFSMTEDWKFENYSGLSDYALEAAGLNNINELKNPLTFFNTLNKIQEDDIFKFINNAVNLNLKDILRSFINQN</sequence>
<dbReference type="PROSITE" id="PS51257">
    <property type="entry name" value="PROKAR_LIPOPROTEIN"/>
    <property type="match status" value="1"/>
</dbReference>
<protein>
    <recommendedName>
        <fullName evidence="3">Lipoprotein</fullName>
    </recommendedName>
</protein>
<gene>
    <name evidence="1" type="ORF">E4N76_11950</name>
</gene>
<name>A0ABY5HZP8_9SPIR</name>
<keyword evidence="2" id="KW-1185">Reference proteome</keyword>
<evidence type="ECO:0000313" key="2">
    <source>
        <dbReference type="Proteomes" id="UP001059401"/>
    </source>
</evidence>